<evidence type="ECO:0000256" key="3">
    <source>
        <dbReference type="ARBA" id="ARBA00022968"/>
    </source>
</evidence>
<keyword evidence="5" id="KW-0676">Redox-active center</keyword>
<dbReference type="EMBL" id="JADIXZ010000001">
    <property type="protein sequence ID" value="MBK6299841.1"/>
    <property type="molecule type" value="Genomic_DNA"/>
</dbReference>
<comment type="caution">
    <text evidence="7">The sequence shown here is derived from an EMBL/GenBank/DDBJ whole genome shotgun (WGS) entry which is preliminary data.</text>
</comment>
<sequence>MARPAQAPVRPRLADVAALPRQRARLGRLQRARRHPGARCCEEGWRVTSTPVRWVAAGLALGAALSLAACQSDPNSLAAQAGSGSRAGYAAGDGSIEQLPPASRGQALALSGTTVDGGTWSMDVQGAGKVVVINVWGSWCPPCVAETPALQGAWAAYEKAGKPVVFVGIDTMEAPETGLAFLRAKGVTFPSINDQASQGAPVLALQGKAPATPTTLVLDRQGRVAARVLGPTSEVTVRALVDAVLAEA</sequence>
<protein>
    <submittedName>
        <fullName evidence="7">TlpA family protein disulfide reductase</fullName>
    </submittedName>
</protein>
<evidence type="ECO:0000256" key="5">
    <source>
        <dbReference type="ARBA" id="ARBA00023284"/>
    </source>
</evidence>
<evidence type="ECO:0000256" key="2">
    <source>
        <dbReference type="ARBA" id="ARBA00022748"/>
    </source>
</evidence>
<evidence type="ECO:0000313" key="8">
    <source>
        <dbReference type="Proteomes" id="UP000718281"/>
    </source>
</evidence>
<keyword evidence="4" id="KW-1015">Disulfide bond</keyword>
<evidence type="ECO:0000313" key="7">
    <source>
        <dbReference type="EMBL" id="MBK6299841.1"/>
    </source>
</evidence>
<dbReference type="InterPro" id="IPR036249">
    <property type="entry name" value="Thioredoxin-like_sf"/>
</dbReference>
<dbReference type="SUPFAM" id="SSF52833">
    <property type="entry name" value="Thioredoxin-like"/>
    <property type="match status" value="1"/>
</dbReference>
<gene>
    <name evidence="7" type="ORF">IPF40_01885</name>
</gene>
<dbReference type="GO" id="GO:0016491">
    <property type="term" value="F:oxidoreductase activity"/>
    <property type="evidence" value="ECO:0007669"/>
    <property type="project" value="InterPro"/>
</dbReference>
<evidence type="ECO:0000256" key="1">
    <source>
        <dbReference type="ARBA" id="ARBA00004196"/>
    </source>
</evidence>
<proteinExistence type="predicted"/>
<dbReference type="InterPro" id="IPR000866">
    <property type="entry name" value="AhpC/TSA"/>
</dbReference>
<dbReference type="InterPro" id="IPR013766">
    <property type="entry name" value="Thioredoxin_domain"/>
</dbReference>
<dbReference type="GO" id="GO:0016209">
    <property type="term" value="F:antioxidant activity"/>
    <property type="evidence" value="ECO:0007669"/>
    <property type="project" value="InterPro"/>
</dbReference>
<name>A0A935CED0_9MICO</name>
<keyword evidence="2" id="KW-0201">Cytochrome c-type biogenesis</keyword>
<comment type="subcellular location">
    <subcellularLocation>
        <location evidence="1">Cell envelope</location>
    </subcellularLocation>
</comment>
<keyword evidence="3" id="KW-0735">Signal-anchor</keyword>
<organism evidence="7 8">
    <name type="scientific">Candidatus Phosphoribacter hodrii</name>
    <dbReference type="NCBI Taxonomy" id="2953743"/>
    <lineage>
        <taxon>Bacteria</taxon>
        <taxon>Bacillati</taxon>
        <taxon>Actinomycetota</taxon>
        <taxon>Actinomycetes</taxon>
        <taxon>Micrococcales</taxon>
        <taxon>Dermatophilaceae</taxon>
        <taxon>Candidatus Phosphoribacter</taxon>
    </lineage>
</organism>
<feature type="domain" description="Thioredoxin" evidence="6">
    <location>
        <begin position="99"/>
        <end position="246"/>
    </location>
</feature>
<dbReference type="PROSITE" id="PS00194">
    <property type="entry name" value="THIOREDOXIN_1"/>
    <property type="match status" value="1"/>
</dbReference>
<dbReference type="GO" id="GO:0017004">
    <property type="term" value="P:cytochrome complex assembly"/>
    <property type="evidence" value="ECO:0007669"/>
    <property type="project" value="UniProtKB-KW"/>
</dbReference>
<dbReference type="AlphaFoldDB" id="A0A935CED0"/>
<reference evidence="7 8" key="1">
    <citation type="submission" date="2020-10" db="EMBL/GenBank/DDBJ databases">
        <title>Connecting structure to function with the recovery of over 1000 high-quality activated sludge metagenome-assembled genomes encoding full-length rRNA genes using long-read sequencing.</title>
        <authorList>
            <person name="Singleton C.M."/>
            <person name="Petriglieri F."/>
            <person name="Kristensen J.M."/>
            <person name="Kirkegaard R.H."/>
            <person name="Michaelsen T.Y."/>
            <person name="Andersen M.H."/>
            <person name="Karst S.M."/>
            <person name="Dueholm M.S."/>
            <person name="Nielsen P.H."/>
            <person name="Albertsen M."/>
        </authorList>
    </citation>
    <scope>NUCLEOTIDE SEQUENCE [LARGE SCALE GENOMIC DNA]</scope>
    <source>
        <strain evidence="7">AalE_18-Q3-R2-46_BAT3C.188</strain>
    </source>
</reference>
<dbReference type="PANTHER" id="PTHR42852:SF6">
    <property type="entry name" value="THIOL:DISULFIDE INTERCHANGE PROTEIN DSBE"/>
    <property type="match status" value="1"/>
</dbReference>
<dbReference type="GO" id="GO:0030313">
    <property type="term" value="C:cell envelope"/>
    <property type="evidence" value="ECO:0007669"/>
    <property type="project" value="UniProtKB-SubCell"/>
</dbReference>
<accession>A0A935CED0</accession>
<keyword evidence="3" id="KW-0812">Transmembrane</keyword>
<dbReference type="CDD" id="cd02966">
    <property type="entry name" value="TlpA_like_family"/>
    <property type="match status" value="1"/>
</dbReference>
<dbReference type="PANTHER" id="PTHR42852">
    <property type="entry name" value="THIOL:DISULFIDE INTERCHANGE PROTEIN DSBE"/>
    <property type="match status" value="1"/>
</dbReference>
<dbReference type="InterPro" id="IPR017937">
    <property type="entry name" value="Thioredoxin_CS"/>
</dbReference>
<dbReference type="Gene3D" id="3.40.30.10">
    <property type="entry name" value="Glutaredoxin"/>
    <property type="match status" value="1"/>
</dbReference>
<dbReference type="Pfam" id="PF00578">
    <property type="entry name" value="AhpC-TSA"/>
    <property type="match status" value="1"/>
</dbReference>
<evidence type="ECO:0000256" key="4">
    <source>
        <dbReference type="ARBA" id="ARBA00023157"/>
    </source>
</evidence>
<dbReference type="PROSITE" id="PS51352">
    <property type="entry name" value="THIOREDOXIN_2"/>
    <property type="match status" value="1"/>
</dbReference>
<dbReference type="InterPro" id="IPR050553">
    <property type="entry name" value="Thioredoxin_ResA/DsbE_sf"/>
</dbReference>
<evidence type="ECO:0000259" key="6">
    <source>
        <dbReference type="PROSITE" id="PS51352"/>
    </source>
</evidence>
<dbReference type="Proteomes" id="UP000718281">
    <property type="component" value="Unassembled WGS sequence"/>
</dbReference>